<dbReference type="Gene3D" id="3.30.700.10">
    <property type="entry name" value="Glycoprotein, Type 4 Pilin"/>
    <property type="match status" value="1"/>
</dbReference>
<accession>A0A1U9K636</accession>
<keyword evidence="3" id="KW-1003">Cell membrane</keyword>
<protein>
    <recommendedName>
        <fullName evidence="13">ComG operon protein 3</fullName>
    </recommendedName>
</protein>
<keyword evidence="8" id="KW-0178">Competence</keyword>
<evidence type="ECO:0000256" key="6">
    <source>
        <dbReference type="ARBA" id="ARBA00022989"/>
    </source>
</evidence>
<dbReference type="PANTHER" id="PTHR30093:SF44">
    <property type="entry name" value="TYPE II SECRETION SYSTEM CORE PROTEIN G"/>
    <property type="match status" value="1"/>
</dbReference>
<dbReference type="InterPro" id="IPR045584">
    <property type="entry name" value="Pilin-like"/>
</dbReference>
<evidence type="ECO:0000313" key="12">
    <source>
        <dbReference type="Proteomes" id="UP000188603"/>
    </source>
</evidence>
<dbReference type="STRING" id="1471761.B0W44_06400"/>
<keyword evidence="12" id="KW-1185">Reference proteome</keyword>
<dbReference type="Pfam" id="PF07963">
    <property type="entry name" value="N_methyl"/>
    <property type="match status" value="1"/>
</dbReference>
<evidence type="ECO:0000313" key="11">
    <source>
        <dbReference type="EMBL" id="AQS55470.1"/>
    </source>
</evidence>
<dbReference type="GO" id="GO:0005886">
    <property type="term" value="C:plasma membrane"/>
    <property type="evidence" value="ECO:0007669"/>
    <property type="project" value="UniProtKB-SubCell"/>
</dbReference>
<dbReference type="InterPro" id="IPR016940">
    <property type="entry name" value="ComGC"/>
</dbReference>
<proteinExistence type="inferred from homology"/>
<evidence type="ECO:0000256" key="7">
    <source>
        <dbReference type="ARBA" id="ARBA00023136"/>
    </source>
</evidence>
<comment type="similarity">
    <text evidence="9">Belongs to the ComGC family.</text>
</comment>
<keyword evidence="5 10" id="KW-0812">Transmembrane</keyword>
<keyword evidence="7 10" id="KW-0472">Membrane</keyword>
<comment type="subcellular location">
    <subcellularLocation>
        <location evidence="1">Cell membrane</location>
        <topology evidence="1">Single-pass membrane protein</topology>
    </subcellularLocation>
    <subcellularLocation>
        <location evidence="2">Cell surface</location>
    </subcellularLocation>
</comment>
<organism evidence="11 12">
    <name type="scientific">Novibacillus thermophilus</name>
    <dbReference type="NCBI Taxonomy" id="1471761"/>
    <lineage>
        <taxon>Bacteria</taxon>
        <taxon>Bacillati</taxon>
        <taxon>Bacillota</taxon>
        <taxon>Bacilli</taxon>
        <taxon>Bacillales</taxon>
        <taxon>Thermoactinomycetaceae</taxon>
        <taxon>Novibacillus</taxon>
    </lineage>
</organism>
<reference evidence="11 12" key="1">
    <citation type="journal article" date="2015" name="Int. J. Syst. Evol. Microbiol.">
        <title>Novibacillus thermophilus gen. nov., sp. nov., a Gram-staining-negative and moderately thermophilic member of the family Thermoactinomycetaceae.</title>
        <authorList>
            <person name="Yang G."/>
            <person name="Chen J."/>
            <person name="Zhou S."/>
        </authorList>
    </citation>
    <scope>NUCLEOTIDE SEQUENCE [LARGE SCALE GENOMIC DNA]</scope>
    <source>
        <strain evidence="11 12">SG-1</strain>
    </source>
</reference>
<evidence type="ECO:0008006" key="13">
    <source>
        <dbReference type="Google" id="ProtNLM"/>
    </source>
</evidence>
<keyword evidence="6 10" id="KW-1133">Transmembrane helix</keyword>
<dbReference type="PANTHER" id="PTHR30093">
    <property type="entry name" value="GENERAL SECRETION PATHWAY PROTEIN G"/>
    <property type="match status" value="1"/>
</dbReference>
<dbReference type="InterPro" id="IPR012902">
    <property type="entry name" value="N_methyl_site"/>
</dbReference>
<sequence length="105" mass="11426">MRKDERGFTLIEMLIVLFVIGIILAIALPNLAKTGDVAESQADEANRKVLLAQAENYRLAEGSYPDTVQQLVNKGYLEEAPKCPNSGETYTFNVSSSGSLTVSCQ</sequence>
<evidence type="ECO:0000256" key="9">
    <source>
        <dbReference type="ARBA" id="ARBA00043982"/>
    </source>
</evidence>
<name>A0A1U9K636_9BACL</name>
<dbReference type="KEGG" id="ntr:B0W44_06400"/>
<dbReference type="SUPFAM" id="SSF54523">
    <property type="entry name" value="Pili subunits"/>
    <property type="match status" value="1"/>
</dbReference>
<feature type="transmembrane region" description="Helical" evidence="10">
    <location>
        <begin position="7"/>
        <end position="28"/>
    </location>
</feature>
<dbReference type="NCBIfam" id="NF040999">
    <property type="entry name" value="pilin_ComGC"/>
    <property type="match status" value="1"/>
</dbReference>
<dbReference type="RefSeq" id="WP_077719327.1">
    <property type="nucleotide sequence ID" value="NZ_CP019699.1"/>
</dbReference>
<evidence type="ECO:0000256" key="1">
    <source>
        <dbReference type="ARBA" id="ARBA00004162"/>
    </source>
</evidence>
<dbReference type="AlphaFoldDB" id="A0A1U9K636"/>
<evidence type="ECO:0000256" key="5">
    <source>
        <dbReference type="ARBA" id="ARBA00022692"/>
    </source>
</evidence>
<dbReference type="PROSITE" id="PS00409">
    <property type="entry name" value="PROKAR_NTER_METHYL"/>
    <property type="match status" value="1"/>
</dbReference>
<dbReference type="Proteomes" id="UP000188603">
    <property type="component" value="Chromosome"/>
</dbReference>
<evidence type="ECO:0000256" key="4">
    <source>
        <dbReference type="ARBA" id="ARBA00022481"/>
    </source>
</evidence>
<dbReference type="EMBL" id="CP019699">
    <property type="protein sequence ID" value="AQS55470.1"/>
    <property type="molecule type" value="Genomic_DNA"/>
</dbReference>
<dbReference type="OrthoDB" id="1798043at2"/>
<dbReference type="GO" id="GO:0009986">
    <property type="term" value="C:cell surface"/>
    <property type="evidence" value="ECO:0007669"/>
    <property type="project" value="UniProtKB-SubCell"/>
</dbReference>
<evidence type="ECO:0000256" key="10">
    <source>
        <dbReference type="SAM" id="Phobius"/>
    </source>
</evidence>
<evidence type="ECO:0000256" key="2">
    <source>
        <dbReference type="ARBA" id="ARBA00004241"/>
    </source>
</evidence>
<evidence type="ECO:0000256" key="8">
    <source>
        <dbReference type="ARBA" id="ARBA00023287"/>
    </source>
</evidence>
<evidence type="ECO:0000256" key="3">
    <source>
        <dbReference type="ARBA" id="ARBA00022475"/>
    </source>
</evidence>
<gene>
    <name evidence="11" type="ORF">B0W44_06400</name>
</gene>
<dbReference type="NCBIfam" id="TIGR02532">
    <property type="entry name" value="IV_pilin_GFxxxE"/>
    <property type="match status" value="1"/>
</dbReference>
<dbReference type="GO" id="GO:0030420">
    <property type="term" value="P:establishment of competence for transformation"/>
    <property type="evidence" value="ECO:0007669"/>
    <property type="project" value="UniProtKB-KW"/>
</dbReference>
<keyword evidence="4" id="KW-0488">Methylation</keyword>